<proteinExistence type="predicted"/>
<dbReference type="EMBL" id="VBAO01000231">
    <property type="protein sequence ID" value="TMI80256.1"/>
    <property type="molecule type" value="Genomic_DNA"/>
</dbReference>
<reference evidence="2 3" key="1">
    <citation type="journal article" date="2019" name="Nat. Microbiol.">
        <title>Mediterranean grassland soil C-N compound turnover is dependent on rainfall and depth, and is mediated by genomically divergent microorganisms.</title>
        <authorList>
            <person name="Diamond S."/>
            <person name="Andeer P.F."/>
            <person name="Li Z."/>
            <person name="Crits-Christoph A."/>
            <person name="Burstein D."/>
            <person name="Anantharaman K."/>
            <person name="Lane K.R."/>
            <person name="Thomas B.C."/>
            <person name="Pan C."/>
            <person name="Northen T.R."/>
            <person name="Banfield J.F."/>
        </authorList>
    </citation>
    <scope>NUCLEOTIDE SEQUENCE [LARGE SCALE GENOMIC DNA]</scope>
    <source>
        <strain evidence="2">NP_7</strain>
    </source>
</reference>
<name>A0A537JAZ1_9BACT</name>
<sequence length="60" mass="5857">MGHALIILHYSVSGAEDPVVPRGATQSIGGDGAGALPRAAPGHAGFRPGIAGRIARPSSG</sequence>
<evidence type="ECO:0000313" key="3">
    <source>
        <dbReference type="Proteomes" id="UP000320048"/>
    </source>
</evidence>
<evidence type="ECO:0000256" key="1">
    <source>
        <dbReference type="SAM" id="MobiDB-lite"/>
    </source>
</evidence>
<feature type="region of interest" description="Disordered" evidence="1">
    <location>
        <begin position="23"/>
        <end position="60"/>
    </location>
</feature>
<dbReference type="Proteomes" id="UP000320048">
    <property type="component" value="Unassembled WGS sequence"/>
</dbReference>
<gene>
    <name evidence="2" type="ORF">E6H04_08965</name>
</gene>
<dbReference type="AlphaFoldDB" id="A0A537JAZ1"/>
<protein>
    <submittedName>
        <fullName evidence="2">Uncharacterized protein</fullName>
    </submittedName>
</protein>
<accession>A0A537JAZ1</accession>
<organism evidence="2 3">
    <name type="scientific">Candidatus Segetimicrobium genomatis</name>
    <dbReference type="NCBI Taxonomy" id="2569760"/>
    <lineage>
        <taxon>Bacteria</taxon>
        <taxon>Bacillati</taxon>
        <taxon>Candidatus Sysuimicrobiota</taxon>
        <taxon>Candidatus Sysuimicrobiia</taxon>
        <taxon>Candidatus Sysuimicrobiales</taxon>
        <taxon>Candidatus Segetimicrobiaceae</taxon>
        <taxon>Candidatus Segetimicrobium</taxon>
    </lineage>
</organism>
<evidence type="ECO:0000313" key="2">
    <source>
        <dbReference type="EMBL" id="TMI80256.1"/>
    </source>
</evidence>
<comment type="caution">
    <text evidence="2">The sequence shown here is derived from an EMBL/GenBank/DDBJ whole genome shotgun (WGS) entry which is preliminary data.</text>
</comment>